<comment type="similarity">
    <text evidence="1">Belongs to the short-chain dehydrogenases/reductases (SDR) family.</text>
</comment>
<evidence type="ECO:0000313" key="4">
    <source>
        <dbReference type="EMBL" id="NMH97460.1"/>
    </source>
</evidence>
<dbReference type="InterPro" id="IPR036291">
    <property type="entry name" value="NAD(P)-bd_dom_sf"/>
</dbReference>
<dbReference type="PANTHER" id="PTHR43477:SF1">
    <property type="entry name" value="DIHYDROANTICAPSIN 7-DEHYDROGENASE"/>
    <property type="match status" value="1"/>
</dbReference>
<proteinExistence type="inferred from homology"/>
<dbReference type="SUPFAM" id="SSF51735">
    <property type="entry name" value="NAD(P)-binding Rossmann-fold domains"/>
    <property type="match status" value="1"/>
</dbReference>
<accession>A0ABX1S7B9</accession>
<dbReference type="Pfam" id="PF13561">
    <property type="entry name" value="adh_short_C2"/>
    <property type="match status" value="1"/>
</dbReference>
<feature type="domain" description="Ketoreductase" evidence="3">
    <location>
        <begin position="42"/>
        <end position="220"/>
    </location>
</feature>
<dbReference type="PRINTS" id="PR00081">
    <property type="entry name" value="GDHRDH"/>
</dbReference>
<dbReference type="InterPro" id="IPR051122">
    <property type="entry name" value="SDR_DHRS6-like"/>
</dbReference>
<dbReference type="Gene3D" id="3.40.50.720">
    <property type="entry name" value="NAD(P)-binding Rossmann-like Domain"/>
    <property type="match status" value="1"/>
</dbReference>
<evidence type="ECO:0000259" key="3">
    <source>
        <dbReference type="SMART" id="SM00822"/>
    </source>
</evidence>
<dbReference type="InterPro" id="IPR002347">
    <property type="entry name" value="SDR_fam"/>
</dbReference>
<dbReference type="Proteomes" id="UP000820669">
    <property type="component" value="Unassembled WGS sequence"/>
</dbReference>
<gene>
    <name evidence="4" type="ORF">HF526_09070</name>
</gene>
<comment type="caution">
    <text evidence="4">The sequence shown here is derived from an EMBL/GenBank/DDBJ whole genome shotgun (WGS) entry which is preliminary data.</text>
</comment>
<evidence type="ECO:0000256" key="1">
    <source>
        <dbReference type="ARBA" id="ARBA00006484"/>
    </source>
</evidence>
<dbReference type="PANTHER" id="PTHR43477">
    <property type="entry name" value="DIHYDROANTICAPSIN 7-DEHYDROGENASE"/>
    <property type="match status" value="1"/>
</dbReference>
<organism evidence="4 5">
    <name type="scientific">Pseudonocardia acidicola</name>
    <dbReference type="NCBI Taxonomy" id="2724939"/>
    <lineage>
        <taxon>Bacteria</taxon>
        <taxon>Bacillati</taxon>
        <taxon>Actinomycetota</taxon>
        <taxon>Actinomycetes</taxon>
        <taxon>Pseudonocardiales</taxon>
        <taxon>Pseudonocardiaceae</taxon>
        <taxon>Pseudonocardia</taxon>
    </lineage>
</organism>
<evidence type="ECO:0000256" key="2">
    <source>
        <dbReference type="ARBA" id="ARBA00023002"/>
    </source>
</evidence>
<dbReference type="EMBL" id="JAAXLA010000012">
    <property type="protein sequence ID" value="NMH97460.1"/>
    <property type="molecule type" value="Genomic_DNA"/>
</dbReference>
<reference evidence="4 5" key="1">
    <citation type="submission" date="2020-04" db="EMBL/GenBank/DDBJ databases">
        <authorList>
            <person name="Klaysubun C."/>
            <person name="Duangmal K."/>
            <person name="Lipun K."/>
        </authorList>
    </citation>
    <scope>NUCLEOTIDE SEQUENCE [LARGE SCALE GENOMIC DNA]</scope>
    <source>
        <strain evidence="4 5">K10HN5</strain>
    </source>
</reference>
<dbReference type="SMART" id="SM00822">
    <property type="entry name" value="PKS_KR"/>
    <property type="match status" value="1"/>
</dbReference>
<name>A0ABX1S7B9_9PSEU</name>
<evidence type="ECO:0000313" key="5">
    <source>
        <dbReference type="Proteomes" id="UP000820669"/>
    </source>
</evidence>
<sequence length="273" mass="28209">MHPALAGTIRCRRAGVRLSPGAIGRTDPDPGGATVDEALRDKKIVIVGGGSGIGRRIARDALDRGASVVLADRDQARLEQSAAELIGEVDTARLDLDDEGSVIALAEQVGELDHLVSLAANHANGPVTELRRDAIVRAFDAKVIGVLLLAKHLAGRFRDGGSMLLFSGIAAWKPEPGLVVMATTNGAVSFLAGALAVELAPLRVNALSPGIVDSGAWDHLGAEKEKMFADVAARIPARRIGRPADISAAALVALADPFMTGATVHVDGGGRLV</sequence>
<keyword evidence="2" id="KW-0560">Oxidoreductase</keyword>
<protein>
    <submittedName>
        <fullName evidence="4">SDR family oxidoreductase</fullName>
    </submittedName>
</protein>
<dbReference type="InterPro" id="IPR057326">
    <property type="entry name" value="KR_dom"/>
</dbReference>
<keyword evidence="5" id="KW-1185">Reference proteome</keyword>